<sequence length="38" mass="4249">MIFFIKIGVGVVPEPCAQLLTRSTPQEAFILYTAFLSF</sequence>
<proteinExistence type="predicted"/>
<reference evidence="1 2" key="1">
    <citation type="submission" date="2013-11" db="EMBL/GenBank/DDBJ databases">
        <title>The Genome Sequence of Phytophthora parasitica P1976.</title>
        <authorList>
            <consortium name="The Broad Institute Genomics Platform"/>
            <person name="Russ C."/>
            <person name="Tyler B."/>
            <person name="Panabieres F."/>
            <person name="Shan W."/>
            <person name="Tripathy S."/>
            <person name="Grunwald N."/>
            <person name="Machado M."/>
            <person name="Johnson C.S."/>
            <person name="Walker B."/>
            <person name="Young S."/>
            <person name="Zeng Q."/>
            <person name="Gargeya S."/>
            <person name="Fitzgerald M."/>
            <person name="Haas B."/>
            <person name="Abouelleil A."/>
            <person name="Allen A.W."/>
            <person name="Alvarado L."/>
            <person name="Arachchi H.M."/>
            <person name="Berlin A.M."/>
            <person name="Chapman S.B."/>
            <person name="Gainer-Dewar J."/>
            <person name="Goldberg J."/>
            <person name="Griggs A."/>
            <person name="Gujja S."/>
            <person name="Hansen M."/>
            <person name="Howarth C."/>
            <person name="Imamovic A."/>
            <person name="Ireland A."/>
            <person name="Larimer J."/>
            <person name="McCowan C."/>
            <person name="Murphy C."/>
            <person name="Pearson M."/>
            <person name="Poon T.W."/>
            <person name="Priest M."/>
            <person name="Roberts A."/>
            <person name="Saif S."/>
            <person name="Shea T."/>
            <person name="Sisk P."/>
            <person name="Sykes S."/>
            <person name="Wortman J."/>
            <person name="Nusbaum C."/>
            <person name="Birren B."/>
        </authorList>
    </citation>
    <scope>NUCLEOTIDE SEQUENCE [LARGE SCALE GENOMIC DNA]</scope>
    <source>
        <strain evidence="1 2">P1976</strain>
    </source>
</reference>
<gene>
    <name evidence="1" type="ORF">F444_06566</name>
</gene>
<evidence type="ECO:0000313" key="1">
    <source>
        <dbReference type="EMBL" id="ETO78519.1"/>
    </source>
</evidence>
<evidence type="ECO:0000313" key="2">
    <source>
        <dbReference type="Proteomes" id="UP000028582"/>
    </source>
</evidence>
<comment type="caution">
    <text evidence="1">The sequence shown here is derived from an EMBL/GenBank/DDBJ whole genome shotgun (WGS) entry which is preliminary data.</text>
</comment>
<name>A0A081AI08_PHYNI</name>
<protein>
    <submittedName>
        <fullName evidence="1">Uncharacterized protein</fullName>
    </submittedName>
</protein>
<dbReference type="Proteomes" id="UP000028582">
    <property type="component" value="Unassembled WGS sequence"/>
</dbReference>
<dbReference type="AlphaFoldDB" id="A0A081AI08"/>
<dbReference type="EMBL" id="ANJA01001206">
    <property type="protein sequence ID" value="ETO78519.1"/>
    <property type="molecule type" value="Genomic_DNA"/>
</dbReference>
<accession>A0A081AI08</accession>
<organism evidence="1 2">
    <name type="scientific">Phytophthora nicotianae P1976</name>
    <dbReference type="NCBI Taxonomy" id="1317066"/>
    <lineage>
        <taxon>Eukaryota</taxon>
        <taxon>Sar</taxon>
        <taxon>Stramenopiles</taxon>
        <taxon>Oomycota</taxon>
        <taxon>Peronosporomycetes</taxon>
        <taxon>Peronosporales</taxon>
        <taxon>Peronosporaceae</taxon>
        <taxon>Phytophthora</taxon>
    </lineage>
</organism>